<name>A0ABU4CZ63_9NOCA</name>
<reference evidence="2 3" key="1">
    <citation type="submission" date="2023-10" db="EMBL/GenBank/DDBJ databases">
        <title>Development of a sustainable strategy for remediation of hydrocarbon-contaminated territories based on the waste exchange concept.</title>
        <authorList>
            <person name="Krivoruchko A."/>
        </authorList>
    </citation>
    <scope>NUCLEOTIDE SEQUENCE [LARGE SCALE GENOMIC DNA]</scope>
    <source>
        <strain evidence="2 3">IEGM 1327</strain>
    </source>
</reference>
<feature type="compositionally biased region" description="Basic and acidic residues" evidence="1">
    <location>
        <begin position="21"/>
        <end position="31"/>
    </location>
</feature>
<protein>
    <submittedName>
        <fullName evidence="2">Uncharacterized protein</fullName>
    </submittedName>
</protein>
<dbReference type="EMBL" id="JAWLKF010000004">
    <property type="protein sequence ID" value="MDV6302754.1"/>
    <property type="molecule type" value="Genomic_DNA"/>
</dbReference>
<feature type="region of interest" description="Disordered" evidence="1">
    <location>
        <begin position="1"/>
        <end position="34"/>
    </location>
</feature>
<feature type="non-terminal residue" evidence="2">
    <location>
        <position position="82"/>
    </location>
</feature>
<organism evidence="2 3">
    <name type="scientific">Rhodococcus cerastii</name>
    <dbReference type="NCBI Taxonomy" id="908616"/>
    <lineage>
        <taxon>Bacteria</taxon>
        <taxon>Bacillati</taxon>
        <taxon>Actinomycetota</taxon>
        <taxon>Actinomycetes</taxon>
        <taxon>Mycobacteriales</taxon>
        <taxon>Nocardiaceae</taxon>
        <taxon>Rhodococcus</taxon>
    </lineage>
</organism>
<gene>
    <name evidence="2" type="ORF">R3P93_09320</name>
</gene>
<keyword evidence="3" id="KW-1185">Reference proteome</keyword>
<evidence type="ECO:0000256" key="1">
    <source>
        <dbReference type="SAM" id="MobiDB-lite"/>
    </source>
</evidence>
<sequence>MPLTPDPYETALDAGQGIEGNENRPNSHEGTDLMTNPTAIADALATIIALLTAYNRDVACQGDGTTWLPEGRDHRGALLRML</sequence>
<evidence type="ECO:0000313" key="3">
    <source>
        <dbReference type="Proteomes" id="UP001186104"/>
    </source>
</evidence>
<dbReference type="Proteomes" id="UP001186104">
    <property type="component" value="Unassembled WGS sequence"/>
</dbReference>
<dbReference type="RefSeq" id="WP_317532879.1">
    <property type="nucleotide sequence ID" value="NZ_JAWLKF010000004.1"/>
</dbReference>
<accession>A0ABU4CZ63</accession>
<evidence type="ECO:0000313" key="2">
    <source>
        <dbReference type="EMBL" id="MDV6302754.1"/>
    </source>
</evidence>
<comment type="caution">
    <text evidence="2">The sequence shown here is derived from an EMBL/GenBank/DDBJ whole genome shotgun (WGS) entry which is preliminary data.</text>
</comment>
<proteinExistence type="predicted"/>